<dbReference type="EMBL" id="LMWU01000037">
    <property type="protein sequence ID" value="KUN62805.1"/>
    <property type="molecule type" value="Genomic_DNA"/>
</dbReference>
<evidence type="ECO:0008006" key="4">
    <source>
        <dbReference type="Google" id="ProtNLM"/>
    </source>
</evidence>
<dbReference type="Proteomes" id="UP000053669">
    <property type="component" value="Unassembled WGS sequence"/>
</dbReference>
<proteinExistence type="predicted"/>
<organism evidence="2 3">
    <name type="scientific">Streptomyces canus</name>
    <dbReference type="NCBI Taxonomy" id="58343"/>
    <lineage>
        <taxon>Bacteria</taxon>
        <taxon>Bacillati</taxon>
        <taxon>Actinomycetota</taxon>
        <taxon>Actinomycetes</taxon>
        <taxon>Kitasatosporales</taxon>
        <taxon>Streptomycetaceae</taxon>
        <taxon>Streptomyces</taxon>
        <taxon>Streptomyces aurantiacus group</taxon>
    </lineage>
</organism>
<protein>
    <recommendedName>
        <fullName evidence="4">FTP domain-containing protein</fullName>
    </recommendedName>
</protein>
<feature type="compositionally biased region" description="Basic and acidic residues" evidence="1">
    <location>
        <begin position="196"/>
        <end position="208"/>
    </location>
</feature>
<dbReference type="RefSeq" id="WP_059208863.1">
    <property type="nucleotide sequence ID" value="NZ_KQ948666.1"/>
</dbReference>
<dbReference type="AlphaFoldDB" id="A0A117QZH3"/>
<evidence type="ECO:0000313" key="3">
    <source>
        <dbReference type="Proteomes" id="UP000053669"/>
    </source>
</evidence>
<feature type="compositionally biased region" description="Basic and acidic residues" evidence="1">
    <location>
        <begin position="10"/>
        <end position="21"/>
    </location>
</feature>
<comment type="caution">
    <text evidence="2">The sequence shown here is derived from an EMBL/GenBank/DDBJ whole genome shotgun (WGS) entry which is preliminary data.</text>
</comment>
<feature type="region of interest" description="Disordered" evidence="1">
    <location>
        <begin position="196"/>
        <end position="225"/>
    </location>
</feature>
<sequence>MSFEITPNVHEQRDRGGRLRHLEHVQEPYRASTAVELSPGVAANEYLREVAPLYGVPSEWIAGLGSTDGQVGAPGEVRLSWEHESSVMETSVVSYQQSYEGLPIWEAGLSITAHDSPARVTSSTSSLHYDIKIGRPQPPAGTTEGYGKELSEGELLTVLGISRQPSGPDGVGTDGTERNIRINGRRQLVFQYDPTQRLHPETSEEARRGPLQAAPPTLPLPPVPEQIRPDEHYLVTEYLFTYPMPELGEVHWRAFVEPSTRSVLYLRAFAACATASVYTTDPITRTGNAALSATAAPGPLTTTNPGELNYWRSSVTLPHLPSTSPQGLAGSRVSVVDFQTPTAPPPTSPAPGSFDYSVPSDDFAAACAYNNIESLFQLMEGMGFNLAAYLDGTTFPVEIDHRSETDVNAHSLGNATGTGMGRYTCGLVQSGSTVSMSCDARVMVHEFVHGLLYDTVHSPNLGFVHNGGDSLAVILHAPDSLAPDRFVTFPWVPLVTRRQDRQVSEGWAWGGIHDDRFYESEEILSTTMFRIYRSTGGDSGYPDARRFAARYLAYLQLRAIGSLATSPITPTPDAGVFATALMNADHGTAIFEGHPGGAFHKVVRWSFEKQGFYQPPSGPTPVTTPGAPPAVDVYIDDGRAGEYAPYLENFWETTDIWNRVTADGGTTHETPILNVPNYVYCRVKNRGTQKAQNVVVKGYHSRPTAGLIWPSDWQSMTTPSLSVPGGLASGGTTVVGPFAWTPAVEGHECLLMTVSADGDLPNTETVNGPIPPARLVPFDNNVAQRNVAPIPGGGGVEGLVGAFAGRRFQVNNPYDRTVSVKLEATLPKPLAIRNWRMKFANPGGAAFALGPLASREVRPRLIPGGGFHANEVAGTTISIRSLVDGMVSGGMSYAIEAELHELPDEQPGHSTERDQSPEAAARLLGCLDLPNDDVQGVHVRRVTVDIELGSEH</sequence>
<evidence type="ECO:0000256" key="1">
    <source>
        <dbReference type="SAM" id="MobiDB-lite"/>
    </source>
</evidence>
<gene>
    <name evidence="2" type="ORF">AQJ46_31965</name>
</gene>
<dbReference type="STRING" id="58343.AQJ46_31965"/>
<accession>A0A117QZH3</accession>
<reference evidence="2 3" key="1">
    <citation type="submission" date="2015-10" db="EMBL/GenBank/DDBJ databases">
        <title>Draft genome sequence of Streptomyces canus DSM 40017, type strain for the species Streptomyces canus.</title>
        <authorList>
            <person name="Ruckert C."/>
            <person name="Winkler A."/>
            <person name="Kalinowski J."/>
            <person name="Kampfer P."/>
            <person name="Glaeser S."/>
        </authorList>
    </citation>
    <scope>NUCLEOTIDE SEQUENCE [LARGE SCALE GENOMIC DNA]</scope>
    <source>
        <strain evidence="2 3">DSM 40017</strain>
    </source>
</reference>
<name>A0A117QZH3_9ACTN</name>
<feature type="region of interest" description="Disordered" evidence="1">
    <location>
        <begin position="1"/>
        <end position="21"/>
    </location>
</feature>
<evidence type="ECO:0000313" key="2">
    <source>
        <dbReference type="EMBL" id="KUN62805.1"/>
    </source>
</evidence>